<accession>A0A6L2ZRC1</accession>
<gene>
    <name evidence="1" type="primary">mobC</name>
    <name evidence="1" type="ORF">RINTU1_33330</name>
</gene>
<sequence>MASKKYYTIEQLDSAKKMLKELPDLKKQRLTGDEMLKELKTQLVKLASDKGYDAEDIKSVLEGAGIKIGLKPIKEIIYAKKSNRKEIVAMKK</sequence>
<reference evidence="1 2" key="1">
    <citation type="submission" date="2020-06" db="EMBL/GenBank/DDBJ databases">
        <title>The genome sequence of Candidatus Regiella insecticola strain Tut.</title>
        <authorList>
            <person name="Nikoh N."/>
            <person name="Tsuchida T."/>
            <person name="Koga R."/>
            <person name="Oshima K."/>
            <person name="Hattori M."/>
            <person name="Fukatsu T."/>
        </authorList>
    </citation>
    <scope>NUCLEOTIDE SEQUENCE [LARGE SCALE GENOMIC DNA]</scope>
    <source>
        <strain evidence="1 2">Tut</strain>
    </source>
</reference>
<dbReference type="Proteomes" id="UP000504714">
    <property type="component" value="Unassembled WGS sequence"/>
</dbReference>
<organism evidence="1 2">
    <name type="scientific">Candidatus Regiella insecticola</name>
    <dbReference type="NCBI Taxonomy" id="138073"/>
    <lineage>
        <taxon>Bacteria</taxon>
        <taxon>Pseudomonadati</taxon>
        <taxon>Pseudomonadota</taxon>
        <taxon>Gammaproteobacteria</taxon>
        <taxon>Enterobacterales</taxon>
        <taxon>Enterobacteriaceae</taxon>
        <taxon>aphid secondary symbionts</taxon>
        <taxon>Candidatus Regiella</taxon>
    </lineage>
</organism>
<evidence type="ECO:0000313" key="2">
    <source>
        <dbReference type="Proteomes" id="UP000504714"/>
    </source>
</evidence>
<protein>
    <submittedName>
        <fullName evidence="1">Mobilization protein MobC</fullName>
    </submittedName>
</protein>
<proteinExistence type="predicted"/>
<comment type="caution">
    <text evidence="1">The sequence shown here is derived from an EMBL/GenBank/DDBJ whole genome shotgun (WGS) entry which is preliminary data.</text>
</comment>
<dbReference type="RefSeq" id="WP_176488782.1">
    <property type="nucleotide sequence ID" value="NZ_BLXO01000008.1"/>
</dbReference>
<evidence type="ECO:0000313" key="1">
    <source>
        <dbReference type="EMBL" id="GFN47313.1"/>
    </source>
</evidence>
<dbReference type="EMBL" id="BLXO01000008">
    <property type="protein sequence ID" value="GFN47313.1"/>
    <property type="molecule type" value="Genomic_DNA"/>
</dbReference>
<name>A0A6L2ZRC1_9ENTR</name>
<dbReference type="AlphaFoldDB" id="A0A6L2ZRC1"/>